<feature type="non-terminal residue" evidence="1">
    <location>
        <position position="1"/>
    </location>
</feature>
<organism evidence="1 2">
    <name type="scientific">Cetraspora pellucida</name>
    <dbReference type="NCBI Taxonomy" id="1433469"/>
    <lineage>
        <taxon>Eukaryota</taxon>
        <taxon>Fungi</taxon>
        <taxon>Fungi incertae sedis</taxon>
        <taxon>Mucoromycota</taxon>
        <taxon>Glomeromycotina</taxon>
        <taxon>Glomeromycetes</taxon>
        <taxon>Diversisporales</taxon>
        <taxon>Gigasporaceae</taxon>
        <taxon>Cetraspora</taxon>
    </lineage>
</organism>
<dbReference type="EMBL" id="CAJVPW010062868">
    <property type="protein sequence ID" value="CAG8783917.1"/>
    <property type="molecule type" value="Genomic_DNA"/>
</dbReference>
<accession>A0ACA9RAH1</accession>
<gene>
    <name evidence="1" type="ORF">SPELUC_LOCUS16616</name>
</gene>
<feature type="non-terminal residue" evidence="1">
    <location>
        <position position="191"/>
    </location>
</feature>
<evidence type="ECO:0000313" key="2">
    <source>
        <dbReference type="Proteomes" id="UP000789366"/>
    </source>
</evidence>
<protein>
    <submittedName>
        <fullName evidence="1">1046_t:CDS:1</fullName>
    </submittedName>
</protein>
<comment type="caution">
    <text evidence="1">The sequence shown here is derived from an EMBL/GenBank/DDBJ whole genome shotgun (WGS) entry which is preliminary data.</text>
</comment>
<proteinExistence type="predicted"/>
<evidence type="ECO:0000313" key="1">
    <source>
        <dbReference type="EMBL" id="CAG8783917.1"/>
    </source>
</evidence>
<dbReference type="Proteomes" id="UP000789366">
    <property type="component" value="Unassembled WGS sequence"/>
</dbReference>
<keyword evidence="2" id="KW-1185">Reference proteome</keyword>
<reference evidence="1" key="1">
    <citation type="submission" date="2021-06" db="EMBL/GenBank/DDBJ databases">
        <authorList>
            <person name="Kallberg Y."/>
            <person name="Tangrot J."/>
            <person name="Rosling A."/>
        </authorList>
    </citation>
    <scope>NUCLEOTIDE SEQUENCE</scope>
    <source>
        <strain evidence="1">28 12/20/2015</strain>
    </source>
</reference>
<sequence length="191" mass="21974">FLNASTDIEPFDLKIVFYIKTLERIFDHEQGSRKQRARALLDDYRKGITNQCWGHRWLTGLPDVQGYWLAWHWSNRGTGSLLGCLMFKATGWTDWIETWNDDATSDRELAKNWTMARRNGPSINILNSTVLESGTIYGGTTNGGISNIDKTFGKDLAKRTKINPNMDGKTDEFFSPVFQRDQDHENIKNNH</sequence>
<name>A0ACA9RAH1_9GLOM</name>